<dbReference type="EMBL" id="AHKC01010820">
    <property type="protein sequence ID" value="EKF31411.1"/>
    <property type="molecule type" value="Genomic_DNA"/>
</dbReference>
<sequence length="759" mass="85130">MLGLYPSVQSFALQTHREKGRKRERERDGCRCDTTFFYLHLSLFASLYLSILLLCPKEKVREQQAGVPQFTLMPLLTRGQRRLLEYVAHDGGTKGLKRRRMEDVAPVLHKRKEKWSHKFSTETASTDASLAEVPLSSEVLAFLREHCPKAPRKLRQRQLRVISDLSGACGGNSEKEEGEAFTVKRVELKENVEVFAVVALAALQRRALWSGATLHGASLFVLVETDADAAALAAHLRKTYKMAQTLVLDGSRFPTFPAVEKDDAATATTLAERTALVIASLQAFVTVDARSAIWKFIGAYAIWLKSSKPPAVPQEMADEARSELEEKLCRQRWRCLGHVSLAAVMAPSRGSLFAPVTDTLTTSVPIDDGEKKKNAGRDSAVDAGKSNQNTKTEDRCTHTAATMRRPVTAHYAVVEGAHRFQTLYTLIMSLREGQGLVVHFATKEACQFMYDVLYALGELPKSVLLLTDYEGPSTYASVQDKDEDRERVCAQFDKIMLDATRKDFSTKREKDRVVVLSAFGLVPQTGTIFVQYDIMVDVVNFAQFVSDVLTPAAYNIAASEPTKRRRSRTPPPRGDRKESQEGDAATASKVNPPSKAMYQTVLVFLRRNELQPALIYLQRPAKRLNITFEQLPRLPSATRFLLSLQKMRSLHKKQFSVQNAAYAAYRATMLLYSLISPSDVYNERGVDLAKVAEEFGYTEVPILDLRTRDTPFRPKEDIFRAAAERAVVERRKMRAYVKEHIVGEAPEEHVADNMAESEE</sequence>
<keyword evidence="3" id="KW-1185">Reference proteome</keyword>
<protein>
    <submittedName>
        <fullName evidence="2">Uncharacterized protein</fullName>
    </submittedName>
</protein>
<proteinExistence type="predicted"/>
<dbReference type="OrthoDB" id="272923at2759"/>
<feature type="region of interest" description="Disordered" evidence="1">
    <location>
        <begin position="559"/>
        <end position="591"/>
    </location>
</feature>
<organism evidence="2 3">
    <name type="scientific">Trypanosoma cruzi marinkellei</name>
    <dbReference type="NCBI Taxonomy" id="85056"/>
    <lineage>
        <taxon>Eukaryota</taxon>
        <taxon>Discoba</taxon>
        <taxon>Euglenozoa</taxon>
        <taxon>Kinetoplastea</taxon>
        <taxon>Metakinetoplastina</taxon>
        <taxon>Trypanosomatida</taxon>
        <taxon>Trypanosomatidae</taxon>
        <taxon>Trypanosoma</taxon>
        <taxon>Schizotrypanum</taxon>
    </lineage>
</organism>
<evidence type="ECO:0000313" key="2">
    <source>
        <dbReference type="EMBL" id="EKF31411.1"/>
    </source>
</evidence>
<accession>K2N9A1</accession>
<feature type="region of interest" description="Disordered" evidence="1">
    <location>
        <begin position="364"/>
        <end position="396"/>
    </location>
</feature>
<evidence type="ECO:0000256" key="1">
    <source>
        <dbReference type="SAM" id="MobiDB-lite"/>
    </source>
</evidence>
<comment type="caution">
    <text evidence="2">The sequence shown here is derived from an EMBL/GenBank/DDBJ whole genome shotgun (WGS) entry which is preliminary data.</text>
</comment>
<dbReference type="Proteomes" id="UP000007350">
    <property type="component" value="Unassembled WGS sequence"/>
</dbReference>
<feature type="compositionally biased region" description="Basic and acidic residues" evidence="1">
    <location>
        <begin position="368"/>
        <end position="380"/>
    </location>
</feature>
<reference evidence="2 3" key="1">
    <citation type="journal article" date="2012" name="BMC Genomics">
        <title>Comparative genomic analysis of human infective Trypanosoma cruzi lineages with the bat-restricted subspecies T. cruzi marinkellei.</title>
        <authorList>
            <person name="Franzen O."/>
            <person name="Talavera-Lopez C."/>
            <person name="Ochaya S."/>
            <person name="Butler C.E."/>
            <person name="Messenger L.A."/>
            <person name="Lewis M.D."/>
            <person name="Llewellyn M.S."/>
            <person name="Marinkelle C.J."/>
            <person name="Tyler K.M."/>
            <person name="Miles M.A."/>
            <person name="Andersson B."/>
        </authorList>
    </citation>
    <scope>NUCLEOTIDE SEQUENCE [LARGE SCALE GENOMIC DNA]</scope>
    <source>
        <strain evidence="2 3">B7</strain>
    </source>
</reference>
<gene>
    <name evidence="2" type="ORF">MOQ_004756</name>
</gene>
<name>K2N9A1_TRYCR</name>
<evidence type="ECO:0000313" key="3">
    <source>
        <dbReference type="Proteomes" id="UP000007350"/>
    </source>
</evidence>
<dbReference type="AlphaFoldDB" id="K2N9A1"/>